<reference evidence="3" key="1">
    <citation type="journal article" date="2019" name="Int. J. Syst. Evol. Microbiol.">
        <title>The Global Catalogue of Microorganisms (GCM) 10K type strain sequencing project: providing services to taxonomists for standard genome sequencing and annotation.</title>
        <authorList>
            <consortium name="The Broad Institute Genomics Platform"/>
            <consortium name="The Broad Institute Genome Sequencing Center for Infectious Disease"/>
            <person name="Wu L."/>
            <person name="Ma J."/>
        </authorList>
    </citation>
    <scope>NUCLEOTIDE SEQUENCE [LARGE SCALE GENOMIC DNA]</scope>
    <source>
        <strain evidence="3">CGMCC 1.13574</strain>
    </source>
</reference>
<dbReference type="InterPro" id="IPR037208">
    <property type="entry name" value="Spo0E-like_sf"/>
</dbReference>
<dbReference type="Proteomes" id="UP001597343">
    <property type="component" value="Unassembled WGS sequence"/>
</dbReference>
<dbReference type="Gene3D" id="4.10.280.10">
    <property type="entry name" value="Helix-loop-helix DNA-binding domain"/>
    <property type="match status" value="1"/>
</dbReference>
<name>A0ABW4ZXJ5_9BACL</name>
<dbReference type="Pfam" id="PF09388">
    <property type="entry name" value="SpoOE-like"/>
    <property type="match status" value="1"/>
</dbReference>
<evidence type="ECO:0000313" key="2">
    <source>
        <dbReference type="EMBL" id="MFD2170069.1"/>
    </source>
</evidence>
<dbReference type="InterPro" id="IPR018540">
    <property type="entry name" value="Spo0E-like"/>
</dbReference>
<gene>
    <name evidence="2" type="ORF">ACFSOY_08680</name>
</gene>
<dbReference type="RefSeq" id="WP_386045712.1">
    <property type="nucleotide sequence ID" value="NZ_JBHUIO010000005.1"/>
</dbReference>
<keyword evidence="3" id="KW-1185">Reference proteome</keyword>
<dbReference type="SUPFAM" id="SSF140500">
    <property type="entry name" value="BAS1536-like"/>
    <property type="match status" value="1"/>
</dbReference>
<accession>A0ABW4ZXJ5</accession>
<proteinExistence type="predicted"/>
<evidence type="ECO:0000256" key="1">
    <source>
        <dbReference type="SAM" id="Coils"/>
    </source>
</evidence>
<keyword evidence="1" id="KW-0175">Coiled coil</keyword>
<feature type="coiled-coil region" evidence="1">
    <location>
        <begin position="5"/>
        <end position="32"/>
    </location>
</feature>
<organism evidence="2 3">
    <name type="scientific">Tumebacillus lipolyticus</name>
    <dbReference type="NCBI Taxonomy" id="1280370"/>
    <lineage>
        <taxon>Bacteria</taxon>
        <taxon>Bacillati</taxon>
        <taxon>Bacillota</taxon>
        <taxon>Bacilli</taxon>
        <taxon>Bacillales</taxon>
        <taxon>Alicyclobacillaceae</taxon>
        <taxon>Tumebacillus</taxon>
    </lineage>
</organism>
<protein>
    <submittedName>
        <fullName evidence="2">Spo0E family sporulation regulatory protein-aspartic acid phosphatase</fullName>
    </submittedName>
</protein>
<comment type="caution">
    <text evidence="2">The sequence shown here is derived from an EMBL/GenBank/DDBJ whole genome shotgun (WGS) entry which is preliminary data.</text>
</comment>
<evidence type="ECO:0000313" key="3">
    <source>
        <dbReference type="Proteomes" id="UP001597343"/>
    </source>
</evidence>
<sequence>MENENIVLEQTIENLRLEMHRLADQSGNLVDERVIAISQKLDEYLVKFQLKMR</sequence>
<dbReference type="InterPro" id="IPR036638">
    <property type="entry name" value="HLH_DNA-bd_sf"/>
</dbReference>
<dbReference type="EMBL" id="JBHUIO010000005">
    <property type="protein sequence ID" value="MFD2170069.1"/>
    <property type="molecule type" value="Genomic_DNA"/>
</dbReference>